<dbReference type="Pfam" id="PF08916">
    <property type="entry name" value="Phe_ZIP"/>
    <property type="match status" value="1"/>
</dbReference>
<feature type="domain" description="Phenylalanine zipper" evidence="3">
    <location>
        <begin position="69"/>
        <end position="96"/>
    </location>
</feature>
<dbReference type="PANTHER" id="PTHR10872:SF4">
    <property type="entry name" value="SH2B ADAPTER PROTEIN 2"/>
    <property type="match status" value="1"/>
</dbReference>
<evidence type="ECO:0000313" key="4">
    <source>
        <dbReference type="EMBL" id="OWK11465.1"/>
    </source>
</evidence>
<evidence type="ECO:0000256" key="2">
    <source>
        <dbReference type="ARBA" id="ARBA00022999"/>
    </source>
</evidence>
<dbReference type="InterPro" id="IPR036290">
    <property type="entry name" value="Phe_ZIP_sf"/>
</dbReference>
<keyword evidence="5" id="KW-1185">Reference proteome</keyword>
<reference evidence="4 5" key="1">
    <citation type="journal article" date="2018" name="Mol. Genet. Genomics">
        <title>The red deer Cervus elaphus genome CerEla1.0: sequencing, annotating, genes, and chromosomes.</title>
        <authorList>
            <person name="Bana N.A."/>
            <person name="Nyiri A."/>
            <person name="Nagy J."/>
            <person name="Frank K."/>
            <person name="Nagy T."/>
            <person name="Steger V."/>
            <person name="Schiller M."/>
            <person name="Lakatos P."/>
            <person name="Sugar L."/>
            <person name="Horn P."/>
            <person name="Barta E."/>
            <person name="Orosz L."/>
        </authorList>
    </citation>
    <scope>NUCLEOTIDE SEQUENCE [LARGE SCALE GENOMIC DNA]</scope>
    <source>
        <strain evidence="4">Hungarian</strain>
    </source>
</reference>
<proteinExistence type="predicted"/>
<gene>
    <name evidence="4" type="ORF">Celaphus_00007214</name>
</gene>
<dbReference type="GO" id="GO:0005886">
    <property type="term" value="C:plasma membrane"/>
    <property type="evidence" value="ECO:0007669"/>
    <property type="project" value="TreeGrafter"/>
</dbReference>
<protein>
    <recommendedName>
        <fullName evidence="3">Phenylalanine zipper domain-containing protein</fullName>
    </recommendedName>
</protein>
<dbReference type="Proteomes" id="UP000242450">
    <property type="component" value="Chromosome 10"/>
</dbReference>
<dbReference type="InterPro" id="IPR015012">
    <property type="entry name" value="Phe_ZIP"/>
</dbReference>
<keyword evidence="1" id="KW-0597">Phosphoprotein</keyword>
<dbReference type="SUPFAM" id="SSF109805">
    <property type="entry name" value="Phenylalanine zipper"/>
    <property type="match status" value="1"/>
</dbReference>
<dbReference type="InterPro" id="IPR030523">
    <property type="entry name" value="SH2B"/>
</dbReference>
<evidence type="ECO:0000259" key="3">
    <source>
        <dbReference type="Pfam" id="PF08916"/>
    </source>
</evidence>
<evidence type="ECO:0000256" key="1">
    <source>
        <dbReference type="ARBA" id="ARBA00022553"/>
    </source>
</evidence>
<sequence>MSHLPGGPHTLVLPGKAAHTVPGSGSGWALPRGRKLTHRLLSPAASAGCDGTGAMNGAAPVPVPVPVPDWRQFCELHAQAAAVDFAHKFCRFLRDLSLIHI</sequence>
<dbReference type="AlphaFoldDB" id="A0A212CZR9"/>
<dbReference type="PANTHER" id="PTHR10872">
    <property type="entry name" value="SH2B ADAPTER PROTEIN"/>
    <property type="match status" value="1"/>
</dbReference>
<dbReference type="GO" id="GO:0005068">
    <property type="term" value="F:transmembrane receptor protein tyrosine kinase adaptor activity"/>
    <property type="evidence" value="ECO:0007669"/>
    <property type="project" value="TreeGrafter"/>
</dbReference>
<comment type="caution">
    <text evidence="4">The sequence shown here is derived from an EMBL/GenBank/DDBJ whole genome shotgun (WGS) entry which is preliminary data.</text>
</comment>
<dbReference type="EMBL" id="MKHE01000010">
    <property type="protein sequence ID" value="OWK11465.1"/>
    <property type="molecule type" value="Genomic_DNA"/>
</dbReference>
<dbReference type="GO" id="GO:0050851">
    <property type="term" value="P:antigen receptor-mediated signaling pathway"/>
    <property type="evidence" value="ECO:0007669"/>
    <property type="project" value="TreeGrafter"/>
</dbReference>
<dbReference type="GO" id="GO:0035556">
    <property type="term" value="P:intracellular signal transduction"/>
    <property type="evidence" value="ECO:0007669"/>
    <property type="project" value="TreeGrafter"/>
</dbReference>
<organism evidence="4 5">
    <name type="scientific">Cervus elaphus hippelaphus</name>
    <name type="common">European red deer</name>
    <dbReference type="NCBI Taxonomy" id="46360"/>
    <lineage>
        <taxon>Eukaryota</taxon>
        <taxon>Metazoa</taxon>
        <taxon>Chordata</taxon>
        <taxon>Craniata</taxon>
        <taxon>Vertebrata</taxon>
        <taxon>Euteleostomi</taxon>
        <taxon>Mammalia</taxon>
        <taxon>Eutheria</taxon>
        <taxon>Laurasiatheria</taxon>
        <taxon>Artiodactyla</taxon>
        <taxon>Ruminantia</taxon>
        <taxon>Pecora</taxon>
        <taxon>Cervidae</taxon>
        <taxon>Cervinae</taxon>
        <taxon>Cervus</taxon>
    </lineage>
</organism>
<accession>A0A212CZR9</accession>
<keyword evidence="2" id="KW-0727">SH2 domain</keyword>
<evidence type="ECO:0000313" key="5">
    <source>
        <dbReference type="Proteomes" id="UP000242450"/>
    </source>
</evidence>
<name>A0A212CZR9_CEREH</name>
<dbReference type="Gene3D" id="6.10.140.110">
    <property type="match status" value="1"/>
</dbReference>